<dbReference type="Proteomes" id="UP000653472">
    <property type="component" value="Unassembled WGS sequence"/>
</dbReference>
<organism evidence="1 2">
    <name type="scientific">Solimonas marina</name>
    <dbReference type="NCBI Taxonomy" id="2714601"/>
    <lineage>
        <taxon>Bacteria</taxon>
        <taxon>Pseudomonadati</taxon>
        <taxon>Pseudomonadota</taxon>
        <taxon>Gammaproteobacteria</taxon>
        <taxon>Nevskiales</taxon>
        <taxon>Nevskiaceae</taxon>
        <taxon>Solimonas</taxon>
    </lineage>
</organism>
<evidence type="ECO:0000313" key="2">
    <source>
        <dbReference type="Proteomes" id="UP000653472"/>
    </source>
</evidence>
<accession>A0A969WC39</accession>
<dbReference type="AlphaFoldDB" id="A0A969WC39"/>
<protein>
    <submittedName>
        <fullName evidence="1">Uncharacterized protein</fullName>
    </submittedName>
</protein>
<dbReference type="RefSeq" id="WP_168149149.1">
    <property type="nucleotide sequence ID" value="NZ_JAAVXB010000010.1"/>
</dbReference>
<sequence>MWFSSDASGGLIGLHVRTPIALNLQRWRHRQIAWLLAALCVLGSTLTIVHDAWHWQPHVGEHACVLCLHHGGQNEIGSTPPPLTLLRATYELPGPLSLHDVELAARRRPPIRGPPPTSA</sequence>
<evidence type="ECO:0000313" key="1">
    <source>
        <dbReference type="EMBL" id="NKF23818.1"/>
    </source>
</evidence>
<comment type="caution">
    <text evidence="1">The sequence shown here is derived from an EMBL/GenBank/DDBJ whole genome shotgun (WGS) entry which is preliminary data.</text>
</comment>
<name>A0A969WC39_9GAMM</name>
<gene>
    <name evidence="1" type="ORF">G7Y82_16010</name>
</gene>
<proteinExistence type="predicted"/>
<dbReference type="EMBL" id="JAAVXB010000010">
    <property type="protein sequence ID" value="NKF23818.1"/>
    <property type="molecule type" value="Genomic_DNA"/>
</dbReference>
<reference evidence="1" key="1">
    <citation type="submission" date="2020-03" db="EMBL/GenBank/DDBJ databases">
        <title>Solimonas marina sp. nov., isolated from deep seawater of the Pacific Ocean.</title>
        <authorList>
            <person name="Liu X."/>
            <person name="Lai Q."/>
            <person name="Sun F."/>
            <person name="Gai Y."/>
            <person name="Li G."/>
            <person name="Shao Z."/>
        </authorList>
    </citation>
    <scope>NUCLEOTIDE SEQUENCE</scope>
    <source>
        <strain evidence="1">C16B3</strain>
    </source>
</reference>
<keyword evidence="2" id="KW-1185">Reference proteome</keyword>